<feature type="signal peptide" evidence="1">
    <location>
        <begin position="1"/>
        <end position="22"/>
    </location>
</feature>
<reference evidence="2" key="2">
    <citation type="submission" date="2025-05" db="UniProtKB">
        <authorList>
            <consortium name="EnsemblMetazoa"/>
        </authorList>
    </citation>
    <scope>IDENTIFICATION</scope>
</reference>
<dbReference type="RefSeq" id="XP_028145506.1">
    <property type="nucleotide sequence ID" value="XM_028289705.1"/>
</dbReference>
<sequence length="122" mass="13796">MTMIKNIILGVVVFACVNYVSAKGEDDAKVDDEIEHTEIEPEEITLPSISHVWELINIFVLPVILKFIEEFGKIIDTRKLFEMLTPAVMNLMTVMDISVIQNILSVIGKSNIKNFTSQKTEL</sequence>
<organism evidence="4">
    <name type="scientific">Diabrotica virgifera virgifera</name>
    <name type="common">western corn rootworm</name>
    <dbReference type="NCBI Taxonomy" id="50390"/>
    <lineage>
        <taxon>Eukaryota</taxon>
        <taxon>Metazoa</taxon>
        <taxon>Ecdysozoa</taxon>
        <taxon>Arthropoda</taxon>
        <taxon>Hexapoda</taxon>
        <taxon>Insecta</taxon>
        <taxon>Pterygota</taxon>
        <taxon>Neoptera</taxon>
        <taxon>Endopterygota</taxon>
        <taxon>Coleoptera</taxon>
        <taxon>Polyphaga</taxon>
        <taxon>Cucujiformia</taxon>
        <taxon>Chrysomeloidea</taxon>
        <taxon>Chrysomelidae</taxon>
        <taxon>Galerucinae</taxon>
        <taxon>Diabroticina</taxon>
        <taxon>Diabroticites</taxon>
        <taxon>Diabrotica</taxon>
    </lineage>
</organism>
<proteinExistence type="predicted"/>
<dbReference type="PROSITE" id="PS51257">
    <property type="entry name" value="PROKAR_LIPOPROTEIN"/>
    <property type="match status" value="1"/>
</dbReference>
<dbReference type="GeneID" id="114339075"/>
<feature type="chain" id="PRO_5028025824" evidence="1">
    <location>
        <begin position="23"/>
        <end position="122"/>
    </location>
</feature>
<name>A0A6P7G8L6_DIAVI</name>
<gene>
    <name evidence="4" type="primary">LOC114339075</name>
</gene>
<dbReference type="AlphaFoldDB" id="A0A6P7G8L6"/>
<dbReference type="Proteomes" id="UP001652700">
    <property type="component" value="Unplaced"/>
</dbReference>
<reference evidence="4" key="1">
    <citation type="submission" date="2025-04" db="UniProtKB">
        <authorList>
            <consortium name="RefSeq"/>
        </authorList>
    </citation>
    <scope>IDENTIFICATION</scope>
    <source>
        <tissue evidence="4">Whole insect</tissue>
    </source>
</reference>
<evidence type="ECO:0000313" key="4">
    <source>
        <dbReference type="RefSeq" id="XP_028145506.1"/>
    </source>
</evidence>
<accession>A0A6P7G8L6</accession>
<dbReference type="EnsemblMetazoa" id="XM_028289705.2">
    <property type="protein sequence ID" value="XP_028145506.1"/>
    <property type="gene ID" value="LOC114339075"/>
</dbReference>
<protein>
    <submittedName>
        <fullName evidence="4">Uncharacterized protein LOC114339075</fullName>
    </submittedName>
</protein>
<keyword evidence="3" id="KW-1185">Reference proteome</keyword>
<dbReference type="KEGG" id="dvv:114339075"/>
<dbReference type="OrthoDB" id="10344701at2759"/>
<evidence type="ECO:0000313" key="3">
    <source>
        <dbReference type="Proteomes" id="UP001652700"/>
    </source>
</evidence>
<evidence type="ECO:0000313" key="2">
    <source>
        <dbReference type="EnsemblMetazoa" id="XP_028145506.1"/>
    </source>
</evidence>
<keyword evidence="1" id="KW-0732">Signal</keyword>
<evidence type="ECO:0000256" key="1">
    <source>
        <dbReference type="SAM" id="SignalP"/>
    </source>
</evidence>
<dbReference type="InParanoid" id="A0A6P7G8L6"/>